<evidence type="ECO:0000313" key="2">
    <source>
        <dbReference type="Proteomes" id="UP001454036"/>
    </source>
</evidence>
<dbReference type="Proteomes" id="UP001454036">
    <property type="component" value="Unassembled WGS sequence"/>
</dbReference>
<organism evidence="1 2">
    <name type="scientific">Lithospermum erythrorhizon</name>
    <name type="common">Purple gromwell</name>
    <name type="synonym">Lithospermum officinale var. erythrorhizon</name>
    <dbReference type="NCBI Taxonomy" id="34254"/>
    <lineage>
        <taxon>Eukaryota</taxon>
        <taxon>Viridiplantae</taxon>
        <taxon>Streptophyta</taxon>
        <taxon>Embryophyta</taxon>
        <taxon>Tracheophyta</taxon>
        <taxon>Spermatophyta</taxon>
        <taxon>Magnoliopsida</taxon>
        <taxon>eudicotyledons</taxon>
        <taxon>Gunneridae</taxon>
        <taxon>Pentapetalae</taxon>
        <taxon>asterids</taxon>
        <taxon>lamiids</taxon>
        <taxon>Boraginales</taxon>
        <taxon>Boraginaceae</taxon>
        <taxon>Boraginoideae</taxon>
        <taxon>Lithospermeae</taxon>
        <taxon>Lithospermum</taxon>
    </lineage>
</organism>
<reference evidence="1 2" key="1">
    <citation type="submission" date="2024-01" db="EMBL/GenBank/DDBJ databases">
        <title>The complete chloroplast genome sequence of Lithospermum erythrorhizon: insights into the phylogenetic relationship among Boraginaceae species and the maternal lineages of purple gromwells.</title>
        <authorList>
            <person name="Okada T."/>
            <person name="Watanabe K."/>
        </authorList>
    </citation>
    <scope>NUCLEOTIDE SEQUENCE [LARGE SCALE GENOMIC DNA]</scope>
</reference>
<sequence>MFIPKTFGSEGYGACWNDCSTIGGPIAMCAPGCVCLGTNRLNNDGVCFPRPRSWSPPPASNQLRQDNQDVIVHCLSHNDCSLDVGSTTTSFCFRTTGSEQGFCVKS</sequence>
<name>A0AAV3PVK7_LITER</name>
<dbReference type="AlphaFoldDB" id="A0AAV3PVK7"/>
<accession>A0AAV3PVK7</accession>
<comment type="caution">
    <text evidence="1">The sequence shown here is derived from an EMBL/GenBank/DDBJ whole genome shotgun (WGS) entry which is preliminary data.</text>
</comment>
<dbReference type="EMBL" id="BAABME010002514">
    <property type="protein sequence ID" value="GAA0154967.1"/>
    <property type="molecule type" value="Genomic_DNA"/>
</dbReference>
<keyword evidence="2" id="KW-1185">Reference proteome</keyword>
<protein>
    <submittedName>
        <fullName evidence="1">Uncharacterized protein</fullName>
    </submittedName>
</protein>
<evidence type="ECO:0000313" key="1">
    <source>
        <dbReference type="EMBL" id="GAA0154967.1"/>
    </source>
</evidence>
<proteinExistence type="predicted"/>
<gene>
    <name evidence="1" type="ORF">LIER_12803</name>
</gene>